<keyword evidence="2" id="KW-1185">Reference proteome</keyword>
<protein>
    <submittedName>
        <fullName evidence="1">Uncharacterized protein</fullName>
    </submittedName>
</protein>
<reference evidence="2" key="1">
    <citation type="journal article" date="2023" name="G3 (Bethesda)">
        <title>Genome assembly and association tests identify interacting loci associated with vigor, precocity, and sex in interspecific pistachio rootstocks.</title>
        <authorList>
            <person name="Palmer W."/>
            <person name="Jacygrad E."/>
            <person name="Sagayaradj S."/>
            <person name="Cavanaugh K."/>
            <person name="Han R."/>
            <person name="Bertier L."/>
            <person name="Beede B."/>
            <person name="Kafkas S."/>
            <person name="Golino D."/>
            <person name="Preece J."/>
            <person name="Michelmore R."/>
        </authorList>
    </citation>
    <scope>NUCLEOTIDE SEQUENCE [LARGE SCALE GENOMIC DNA]</scope>
</reference>
<comment type="caution">
    <text evidence="1">The sequence shown here is derived from an EMBL/GenBank/DDBJ whole genome shotgun (WGS) entry which is preliminary data.</text>
</comment>
<evidence type="ECO:0000313" key="1">
    <source>
        <dbReference type="EMBL" id="KAJ0081253.1"/>
    </source>
</evidence>
<dbReference type="Proteomes" id="UP001164250">
    <property type="component" value="Chromosome 12"/>
</dbReference>
<gene>
    <name evidence="1" type="ORF">Patl1_11075</name>
</gene>
<name>A0ACC1A5D9_9ROSI</name>
<evidence type="ECO:0000313" key="2">
    <source>
        <dbReference type="Proteomes" id="UP001164250"/>
    </source>
</evidence>
<organism evidence="1 2">
    <name type="scientific">Pistacia atlantica</name>
    <dbReference type="NCBI Taxonomy" id="434234"/>
    <lineage>
        <taxon>Eukaryota</taxon>
        <taxon>Viridiplantae</taxon>
        <taxon>Streptophyta</taxon>
        <taxon>Embryophyta</taxon>
        <taxon>Tracheophyta</taxon>
        <taxon>Spermatophyta</taxon>
        <taxon>Magnoliopsida</taxon>
        <taxon>eudicotyledons</taxon>
        <taxon>Gunneridae</taxon>
        <taxon>Pentapetalae</taxon>
        <taxon>rosids</taxon>
        <taxon>malvids</taxon>
        <taxon>Sapindales</taxon>
        <taxon>Anacardiaceae</taxon>
        <taxon>Pistacia</taxon>
    </lineage>
</organism>
<proteinExistence type="predicted"/>
<accession>A0ACC1A5D9</accession>
<sequence>MHFNTKYRCTTQCTTLHFQHQISVHNSAFSTQNIASICIFNTKYQLCIFNTKYQCTNLHF</sequence>
<dbReference type="EMBL" id="CM047908">
    <property type="protein sequence ID" value="KAJ0081253.1"/>
    <property type="molecule type" value="Genomic_DNA"/>
</dbReference>